<dbReference type="InterPro" id="IPR036291">
    <property type="entry name" value="NAD(P)-bd_dom_sf"/>
</dbReference>
<evidence type="ECO:0000256" key="12">
    <source>
        <dbReference type="RuleBase" id="RU000363"/>
    </source>
</evidence>
<feature type="region of interest" description="Disordered" evidence="13">
    <location>
        <begin position="326"/>
        <end position="361"/>
    </location>
</feature>
<keyword evidence="7" id="KW-0443">Lipid metabolism</keyword>
<evidence type="ECO:0000313" key="16">
    <source>
        <dbReference type="Proteomes" id="UP000094527"/>
    </source>
</evidence>
<evidence type="ECO:0000256" key="8">
    <source>
        <dbReference type="ARBA" id="ARBA00023136"/>
    </source>
</evidence>
<sequence length="361" mass="40365">MGIISLVYSVISFLLELWVFILFIGQVYFEIIYKFLFPPEPKSLDDEIILITGAASGIGRQIALQIAAKARVKLVLWDVDKNGTLDLAGDLKRIGVEAFTYHVDLTQRSQIIEAAAKVRQDVGDVSMIINNAGVAYPQPFLESSRKPRNLELIFKTNVFAHQYIIGEFLSRMLELRKGHIVTVASALSFSSTAYLADYIASKHGIHGMIETLKDELARDPFQPDIKFTTAFPYFTNTTITGYNNATLVRRYPFSFPMLETSAVARYIVDGIRTNKEFVYCPGYLRGFLILSSLLPTKIVRAAKRLFTYELEMDRTYFETIASTPIPAPNDPIPSPPPTPAKNGLAKHKPLVPPRVPVQPGS</sequence>
<comment type="function">
    <text evidence="9">Catalyzes the reduction of all-trans-retinal to all-trans-retinol in the presence of NADPH.</text>
</comment>
<dbReference type="OrthoDB" id="5840532at2759"/>
<dbReference type="GO" id="GO:0005811">
    <property type="term" value="C:lipid droplet"/>
    <property type="evidence" value="ECO:0007669"/>
    <property type="project" value="TreeGrafter"/>
</dbReference>
<organism evidence="15 16">
    <name type="scientific">Orchesella cincta</name>
    <name type="common">Springtail</name>
    <name type="synonym">Podura cincta</name>
    <dbReference type="NCBI Taxonomy" id="48709"/>
    <lineage>
        <taxon>Eukaryota</taxon>
        <taxon>Metazoa</taxon>
        <taxon>Ecdysozoa</taxon>
        <taxon>Arthropoda</taxon>
        <taxon>Hexapoda</taxon>
        <taxon>Collembola</taxon>
        <taxon>Entomobryomorpha</taxon>
        <taxon>Entomobryoidea</taxon>
        <taxon>Orchesellidae</taxon>
        <taxon>Orchesellinae</taxon>
        <taxon>Orchesella</taxon>
    </lineage>
</organism>
<dbReference type="PANTHER" id="PTHR24322:SF736">
    <property type="entry name" value="RETINOL DEHYDROGENASE 10"/>
    <property type="match status" value="1"/>
</dbReference>
<dbReference type="Gene3D" id="3.40.50.720">
    <property type="entry name" value="NAD(P)-binding Rossmann-like Domain"/>
    <property type="match status" value="1"/>
</dbReference>
<keyword evidence="6" id="KW-0560">Oxidoreductase</keyword>
<evidence type="ECO:0000256" key="5">
    <source>
        <dbReference type="ARBA" id="ARBA00022989"/>
    </source>
</evidence>
<dbReference type="AlphaFoldDB" id="A0A1D2MJ76"/>
<evidence type="ECO:0000256" key="14">
    <source>
        <dbReference type="SAM" id="Phobius"/>
    </source>
</evidence>
<dbReference type="PRINTS" id="PR00080">
    <property type="entry name" value="SDRFAMILY"/>
</dbReference>
<reference evidence="15 16" key="1">
    <citation type="journal article" date="2016" name="Genome Biol. Evol.">
        <title>Gene Family Evolution Reflects Adaptation to Soil Environmental Stressors in the Genome of the Collembolan Orchesella cincta.</title>
        <authorList>
            <person name="Faddeeva-Vakhrusheva A."/>
            <person name="Derks M.F."/>
            <person name="Anvar S.Y."/>
            <person name="Agamennone V."/>
            <person name="Suring W."/>
            <person name="Smit S."/>
            <person name="van Straalen N.M."/>
            <person name="Roelofs D."/>
        </authorList>
    </citation>
    <scope>NUCLEOTIDE SEQUENCE [LARGE SCALE GENOMIC DNA]</scope>
    <source>
        <tissue evidence="15">Mixed pool</tissue>
    </source>
</reference>
<dbReference type="GO" id="GO:0052650">
    <property type="term" value="F:all-trans-retinol dehydrogenase (NADP+) activity"/>
    <property type="evidence" value="ECO:0007669"/>
    <property type="project" value="UniProtKB-ARBA"/>
</dbReference>
<name>A0A1D2MJ76_ORCCI</name>
<feature type="compositionally biased region" description="Pro residues" evidence="13">
    <location>
        <begin position="326"/>
        <end position="339"/>
    </location>
</feature>
<evidence type="ECO:0000256" key="3">
    <source>
        <dbReference type="ARBA" id="ARBA00022692"/>
    </source>
</evidence>
<evidence type="ECO:0000256" key="6">
    <source>
        <dbReference type="ARBA" id="ARBA00023002"/>
    </source>
</evidence>
<dbReference type="SUPFAM" id="SSF51735">
    <property type="entry name" value="NAD(P)-binding Rossmann-fold domains"/>
    <property type="match status" value="1"/>
</dbReference>
<evidence type="ECO:0000313" key="15">
    <source>
        <dbReference type="EMBL" id="ODM93029.1"/>
    </source>
</evidence>
<dbReference type="EMBL" id="LJIJ01001093">
    <property type="protein sequence ID" value="ODM93029.1"/>
    <property type="molecule type" value="Genomic_DNA"/>
</dbReference>
<evidence type="ECO:0000256" key="4">
    <source>
        <dbReference type="ARBA" id="ARBA00022857"/>
    </source>
</evidence>
<keyword evidence="5 14" id="KW-1133">Transmembrane helix</keyword>
<evidence type="ECO:0000256" key="1">
    <source>
        <dbReference type="ARBA" id="ARBA00004141"/>
    </source>
</evidence>
<gene>
    <name evidence="15" type="ORF">Ocin01_13653</name>
</gene>
<comment type="subcellular location">
    <subcellularLocation>
        <location evidence="1">Membrane</location>
        <topology evidence="1">Multi-pass membrane protein</topology>
    </subcellularLocation>
</comment>
<dbReference type="Pfam" id="PF00106">
    <property type="entry name" value="adh_short"/>
    <property type="match status" value="1"/>
</dbReference>
<evidence type="ECO:0000256" key="9">
    <source>
        <dbReference type="ARBA" id="ARBA00059620"/>
    </source>
</evidence>
<feature type="transmembrane region" description="Helical" evidence="14">
    <location>
        <begin position="6"/>
        <end position="29"/>
    </location>
</feature>
<evidence type="ECO:0000256" key="13">
    <source>
        <dbReference type="SAM" id="MobiDB-lite"/>
    </source>
</evidence>
<keyword evidence="16" id="KW-1185">Reference proteome</keyword>
<dbReference type="FunFam" id="3.40.50.720:FF:000131">
    <property type="entry name" value="Short-chain dehydrogenase/reductase 3"/>
    <property type="match status" value="1"/>
</dbReference>
<evidence type="ECO:0000256" key="7">
    <source>
        <dbReference type="ARBA" id="ARBA00023098"/>
    </source>
</evidence>
<comment type="caution">
    <text evidence="15">The sequence shown here is derived from an EMBL/GenBank/DDBJ whole genome shotgun (WGS) entry which is preliminary data.</text>
</comment>
<protein>
    <recommendedName>
        <fullName evidence="10">Short-chain dehydrogenase/reductase 3</fullName>
    </recommendedName>
    <alternativeName>
        <fullName evidence="11">Retinal short-chain dehydrogenase/reductase 1</fullName>
    </alternativeName>
</protein>
<dbReference type="PRINTS" id="PR00081">
    <property type="entry name" value="GDHRDH"/>
</dbReference>
<feature type="compositionally biased region" description="Pro residues" evidence="13">
    <location>
        <begin position="350"/>
        <end position="361"/>
    </location>
</feature>
<dbReference type="PANTHER" id="PTHR24322">
    <property type="entry name" value="PKSB"/>
    <property type="match status" value="1"/>
</dbReference>
<dbReference type="STRING" id="48709.A0A1D2MJ76"/>
<evidence type="ECO:0000256" key="2">
    <source>
        <dbReference type="ARBA" id="ARBA00006484"/>
    </source>
</evidence>
<dbReference type="InterPro" id="IPR002347">
    <property type="entry name" value="SDR_fam"/>
</dbReference>
<keyword evidence="4" id="KW-0521">NADP</keyword>
<evidence type="ECO:0000256" key="11">
    <source>
        <dbReference type="ARBA" id="ARBA00082544"/>
    </source>
</evidence>
<comment type="similarity">
    <text evidence="2 12">Belongs to the short-chain dehydrogenases/reductases (SDR) family.</text>
</comment>
<keyword evidence="8 14" id="KW-0472">Membrane</keyword>
<evidence type="ECO:0000256" key="10">
    <source>
        <dbReference type="ARBA" id="ARBA00068717"/>
    </source>
</evidence>
<dbReference type="OMA" id="TANFRIN"/>
<keyword evidence="3 14" id="KW-0812">Transmembrane</keyword>
<dbReference type="GO" id="GO:0016020">
    <property type="term" value="C:membrane"/>
    <property type="evidence" value="ECO:0007669"/>
    <property type="project" value="UniProtKB-SubCell"/>
</dbReference>
<dbReference type="Proteomes" id="UP000094527">
    <property type="component" value="Unassembled WGS sequence"/>
</dbReference>
<feature type="non-terminal residue" evidence="15">
    <location>
        <position position="361"/>
    </location>
</feature>
<accession>A0A1D2MJ76</accession>
<proteinExistence type="inferred from homology"/>